<keyword evidence="2" id="KW-1185">Reference proteome</keyword>
<dbReference type="AlphaFoldDB" id="A0A2T0W1Q0"/>
<protein>
    <submittedName>
        <fullName evidence="1">Uncharacterized protein</fullName>
    </submittedName>
</protein>
<dbReference type="RefSeq" id="WP_106355770.1">
    <property type="nucleotide sequence ID" value="NZ_PVTP01000003.1"/>
</dbReference>
<name>A0A2T0W1Q0_9RHOB</name>
<evidence type="ECO:0000313" key="2">
    <source>
        <dbReference type="Proteomes" id="UP000238007"/>
    </source>
</evidence>
<dbReference type="OrthoDB" id="8456433at2"/>
<accession>A0A2T0W1Q0</accession>
<sequence>MIELPADVRQTPAFNDHYLSEAQYETLLQALLHPAPSLDPRGQLIETLGELGGLWPISCQPETQAAV</sequence>
<evidence type="ECO:0000313" key="1">
    <source>
        <dbReference type="EMBL" id="PRY78886.1"/>
    </source>
</evidence>
<gene>
    <name evidence="1" type="ORF">CLV80_103214</name>
</gene>
<comment type="caution">
    <text evidence="1">The sequence shown here is derived from an EMBL/GenBank/DDBJ whole genome shotgun (WGS) entry which is preliminary data.</text>
</comment>
<organism evidence="1 2">
    <name type="scientific">Yoonia maritima</name>
    <dbReference type="NCBI Taxonomy" id="1435347"/>
    <lineage>
        <taxon>Bacteria</taxon>
        <taxon>Pseudomonadati</taxon>
        <taxon>Pseudomonadota</taxon>
        <taxon>Alphaproteobacteria</taxon>
        <taxon>Rhodobacterales</taxon>
        <taxon>Paracoccaceae</taxon>
        <taxon>Yoonia</taxon>
    </lineage>
</organism>
<dbReference type="EMBL" id="PVTP01000003">
    <property type="protein sequence ID" value="PRY78886.1"/>
    <property type="molecule type" value="Genomic_DNA"/>
</dbReference>
<reference evidence="1 2" key="1">
    <citation type="submission" date="2018-03" db="EMBL/GenBank/DDBJ databases">
        <title>Genomic Encyclopedia of Archaeal and Bacterial Type Strains, Phase II (KMG-II): from individual species to whole genera.</title>
        <authorList>
            <person name="Goeker M."/>
        </authorList>
    </citation>
    <scope>NUCLEOTIDE SEQUENCE [LARGE SCALE GENOMIC DNA]</scope>
    <source>
        <strain evidence="1 2">DSM 101533</strain>
    </source>
</reference>
<proteinExistence type="predicted"/>
<dbReference type="Proteomes" id="UP000238007">
    <property type="component" value="Unassembled WGS sequence"/>
</dbReference>